<feature type="active site" description="Nucleophile" evidence="14">
    <location>
        <position position="371"/>
    </location>
</feature>
<dbReference type="PROSITE" id="PS01153">
    <property type="entry name" value="NOL1_NOP2_SUN"/>
    <property type="match status" value="1"/>
</dbReference>
<comment type="function">
    <text evidence="1">Specifically methylates the cytosine at position 967 (m5C967) of 16S rRNA.</text>
</comment>
<feature type="binding site" evidence="14">
    <location>
        <position position="318"/>
    </location>
    <ligand>
        <name>S-adenosyl-L-methionine</name>
        <dbReference type="ChEBI" id="CHEBI:59789"/>
    </ligand>
</feature>
<dbReference type="InterPro" id="IPR029063">
    <property type="entry name" value="SAM-dependent_MTases_sf"/>
</dbReference>
<dbReference type="Pfam" id="PF01029">
    <property type="entry name" value="NusB"/>
    <property type="match status" value="1"/>
</dbReference>
<dbReference type="EMBL" id="JACHHT010000001">
    <property type="protein sequence ID" value="MBB6520166.1"/>
    <property type="molecule type" value="Genomic_DNA"/>
</dbReference>
<evidence type="ECO:0000256" key="4">
    <source>
        <dbReference type="ARBA" id="ARBA00012140"/>
    </source>
</evidence>
<feature type="domain" description="SAM-dependent MTase RsmB/NOP-type" evidence="15">
    <location>
        <begin position="160"/>
        <end position="429"/>
    </location>
</feature>
<comment type="subcellular location">
    <subcellularLocation>
        <location evidence="2">Cytoplasm</location>
    </subcellularLocation>
</comment>
<dbReference type="InterPro" id="IPR004573">
    <property type="entry name" value="rRNA_ssu_MeTfrase_B"/>
</dbReference>
<feature type="binding site" evidence="14">
    <location>
        <position position="273"/>
    </location>
    <ligand>
        <name>S-adenosyl-L-methionine</name>
        <dbReference type="ChEBI" id="CHEBI:59789"/>
    </ligand>
</feature>
<protein>
    <recommendedName>
        <fullName evidence="4">16S rRNA (cytosine(967)-C(5))-methyltransferase</fullName>
        <ecNumber evidence="4">2.1.1.176</ecNumber>
    </recommendedName>
    <alternativeName>
        <fullName evidence="11">16S rRNA m5C967 methyltransferase</fullName>
    </alternativeName>
    <alternativeName>
        <fullName evidence="12">rRNA (cytosine-C(5)-)-methyltransferase RsmB</fullName>
    </alternativeName>
</protein>
<evidence type="ECO:0000256" key="6">
    <source>
        <dbReference type="ARBA" id="ARBA00022552"/>
    </source>
</evidence>
<evidence type="ECO:0000256" key="10">
    <source>
        <dbReference type="ARBA" id="ARBA00022884"/>
    </source>
</evidence>
<dbReference type="PROSITE" id="PS51686">
    <property type="entry name" value="SAM_MT_RSMB_NOP"/>
    <property type="match status" value="1"/>
</dbReference>
<dbReference type="InterPro" id="IPR006027">
    <property type="entry name" value="NusB_RsmB_TIM44"/>
</dbReference>
<dbReference type="Proteomes" id="UP000528457">
    <property type="component" value="Unassembled WGS sequence"/>
</dbReference>
<dbReference type="NCBIfam" id="NF008149">
    <property type="entry name" value="PRK10901.1"/>
    <property type="match status" value="1"/>
</dbReference>
<dbReference type="Pfam" id="PF01189">
    <property type="entry name" value="Methyltr_RsmB-F"/>
    <property type="match status" value="1"/>
</dbReference>
<keyword evidence="9 14" id="KW-0949">S-adenosyl-L-methionine</keyword>
<organism evidence="16 17">
    <name type="scientific">Pseudoteredinibacter isoporae</name>
    <dbReference type="NCBI Taxonomy" id="570281"/>
    <lineage>
        <taxon>Bacteria</taxon>
        <taxon>Pseudomonadati</taxon>
        <taxon>Pseudomonadota</taxon>
        <taxon>Gammaproteobacteria</taxon>
        <taxon>Cellvibrionales</taxon>
        <taxon>Cellvibrionaceae</taxon>
        <taxon>Pseudoteredinibacter</taxon>
    </lineage>
</organism>
<dbReference type="Gene3D" id="1.10.287.730">
    <property type="entry name" value="Helix hairpin bin"/>
    <property type="match status" value="1"/>
</dbReference>
<dbReference type="NCBIfam" id="NF011494">
    <property type="entry name" value="PRK14902.1"/>
    <property type="match status" value="1"/>
</dbReference>
<dbReference type="PRINTS" id="PR02008">
    <property type="entry name" value="RCMTFAMILY"/>
</dbReference>
<dbReference type="SUPFAM" id="SSF53335">
    <property type="entry name" value="S-adenosyl-L-methionine-dependent methyltransferases"/>
    <property type="match status" value="1"/>
</dbReference>
<dbReference type="GO" id="GO:0009383">
    <property type="term" value="F:rRNA (cytosine-C5-)-methyltransferase activity"/>
    <property type="evidence" value="ECO:0007669"/>
    <property type="project" value="TreeGrafter"/>
</dbReference>
<dbReference type="InterPro" id="IPR023267">
    <property type="entry name" value="RCMT"/>
</dbReference>
<evidence type="ECO:0000256" key="8">
    <source>
        <dbReference type="ARBA" id="ARBA00022679"/>
    </source>
</evidence>
<dbReference type="InterPro" id="IPR018314">
    <property type="entry name" value="RsmB/NOL1/NOP2-like_CS"/>
</dbReference>
<dbReference type="GO" id="GO:0006355">
    <property type="term" value="P:regulation of DNA-templated transcription"/>
    <property type="evidence" value="ECO:0007669"/>
    <property type="project" value="InterPro"/>
</dbReference>
<reference evidence="16 17" key="1">
    <citation type="submission" date="2020-08" db="EMBL/GenBank/DDBJ databases">
        <title>Genomic Encyclopedia of Type Strains, Phase IV (KMG-IV): sequencing the most valuable type-strain genomes for metagenomic binning, comparative biology and taxonomic classification.</title>
        <authorList>
            <person name="Goeker M."/>
        </authorList>
    </citation>
    <scope>NUCLEOTIDE SEQUENCE [LARGE SCALE GENOMIC DNA]</scope>
    <source>
        <strain evidence="16 17">DSM 22368</strain>
    </source>
</reference>
<evidence type="ECO:0000256" key="9">
    <source>
        <dbReference type="ARBA" id="ARBA00022691"/>
    </source>
</evidence>
<name>A0A7X0JRT2_9GAMM</name>
<evidence type="ECO:0000256" key="5">
    <source>
        <dbReference type="ARBA" id="ARBA00022490"/>
    </source>
</evidence>
<evidence type="ECO:0000256" key="12">
    <source>
        <dbReference type="ARBA" id="ARBA00031088"/>
    </source>
</evidence>
<comment type="similarity">
    <text evidence="3 14">Belongs to the class I-like SAM-binding methyltransferase superfamily. RsmB/NOP family.</text>
</comment>
<gene>
    <name evidence="16" type="ORF">HNR48_000444</name>
</gene>
<dbReference type="InParanoid" id="A0A7X0JRT2"/>
<dbReference type="FunFam" id="3.30.70.1170:FF:000002">
    <property type="entry name" value="Ribosomal RNA small subunit methyltransferase B"/>
    <property type="match status" value="1"/>
</dbReference>
<proteinExistence type="inferred from homology"/>
<accession>A0A7X0JRT2</accession>
<evidence type="ECO:0000256" key="3">
    <source>
        <dbReference type="ARBA" id="ARBA00007494"/>
    </source>
</evidence>
<dbReference type="Gene3D" id="1.10.940.10">
    <property type="entry name" value="NusB-like"/>
    <property type="match status" value="1"/>
</dbReference>
<dbReference type="PANTHER" id="PTHR22807">
    <property type="entry name" value="NOP2 YEAST -RELATED NOL1/NOP2/FMU SUN DOMAIN-CONTAINING"/>
    <property type="match status" value="1"/>
</dbReference>
<dbReference type="Gene3D" id="3.40.50.150">
    <property type="entry name" value="Vaccinia Virus protein VP39"/>
    <property type="match status" value="1"/>
</dbReference>
<feature type="binding site" evidence="14">
    <location>
        <begin position="250"/>
        <end position="256"/>
    </location>
    <ligand>
        <name>S-adenosyl-L-methionine</name>
        <dbReference type="ChEBI" id="CHEBI:59789"/>
    </ligand>
</feature>
<dbReference type="GO" id="GO:0070475">
    <property type="term" value="P:rRNA base methylation"/>
    <property type="evidence" value="ECO:0007669"/>
    <property type="project" value="TreeGrafter"/>
</dbReference>
<evidence type="ECO:0000256" key="14">
    <source>
        <dbReference type="PROSITE-ProRule" id="PRU01023"/>
    </source>
</evidence>
<comment type="caution">
    <text evidence="16">The sequence shown here is derived from an EMBL/GenBank/DDBJ whole genome shotgun (WGS) entry which is preliminary data.</text>
</comment>
<dbReference type="InterPro" id="IPR001678">
    <property type="entry name" value="MeTrfase_RsmB-F_NOP2_dom"/>
</dbReference>
<dbReference type="InterPro" id="IPR049560">
    <property type="entry name" value="MeTrfase_RsmB-F_NOP2_cat"/>
</dbReference>
<evidence type="ECO:0000256" key="11">
    <source>
        <dbReference type="ARBA" id="ARBA00030399"/>
    </source>
</evidence>
<dbReference type="InterPro" id="IPR054728">
    <property type="entry name" value="RsmB-like_ferredoxin"/>
</dbReference>
<keyword evidence="8 14" id="KW-0808">Transferase</keyword>
<evidence type="ECO:0000256" key="2">
    <source>
        <dbReference type="ARBA" id="ARBA00004496"/>
    </source>
</evidence>
<dbReference type="SUPFAM" id="SSF48013">
    <property type="entry name" value="NusB-like"/>
    <property type="match status" value="1"/>
</dbReference>
<dbReference type="PANTHER" id="PTHR22807:SF61">
    <property type="entry name" value="NOL1_NOP2_SUN FAMILY PROTEIN _ ANTITERMINATION NUSB DOMAIN-CONTAINING PROTEIN"/>
    <property type="match status" value="1"/>
</dbReference>
<keyword evidence="17" id="KW-1185">Reference proteome</keyword>
<dbReference type="FunCoup" id="A0A7X0JRT2">
    <property type="interactions" value="544"/>
</dbReference>
<dbReference type="GO" id="GO:0005829">
    <property type="term" value="C:cytosol"/>
    <property type="evidence" value="ECO:0007669"/>
    <property type="project" value="TreeGrafter"/>
</dbReference>
<dbReference type="FunFam" id="3.40.50.150:FF:000022">
    <property type="entry name" value="Ribosomal RNA small subunit methyltransferase B"/>
    <property type="match status" value="1"/>
</dbReference>
<dbReference type="AlphaFoldDB" id="A0A7X0JRT2"/>
<dbReference type="Gene3D" id="3.30.70.1170">
    <property type="entry name" value="Sun protein, domain 3"/>
    <property type="match status" value="1"/>
</dbReference>
<keyword evidence="6" id="KW-0698">rRNA processing</keyword>
<dbReference type="InterPro" id="IPR035926">
    <property type="entry name" value="NusB-like_sf"/>
</dbReference>
<sequence>MALDTRAAAARAIAQVFKQQGSLASALPPLLKQVSAQDKGLLQELCYGSLRYFHRLNASLLGLLKQPLKTKDQDIQALLLIGCYQLDYSRIPPHAAVASCVEACRALKKPWACKLVNGVLRNYQRQEASDNSDQPWLEHSHPKWFYKRLHKAWPDLADDILQQNNQHPPFTLRLNLERASVTDYLALLAEQGIAARACEFSPEGITLEKPCPVEQLPHFDEGWLSVQDEAAQFSARLLELADDQHILDACCAPGGKTGHILELAKNPSLTAVDTEAKRLKRVEENLARLGFSATLRCADASDTEQWFDGKRFDRILLDAPCSATGVIRRHPDIKLLRKPQNIDELCEIQKRLLENLWPLLKPGGILLYATCSVLPEENDAQITQFLAHHADAEEYTIDAPWGVAGAHGRQLFPQANGHDGFYYARLQKNEQKA</sequence>
<evidence type="ECO:0000256" key="7">
    <source>
        <dbReference type="ARBA" id="ARBA00022603"/>
    </source>
</evidence>
<evidence type="ECO:0000256" key="13">
    <source>
        <dbReference type="ARBA" id="ARBA00047283"/>
    </source>
</evidence>
<evidence type="ECO:0000313" key="16">
    <source>
        <dbReference type="EMBL" id="MBB6520166.1"/>
    </source>
</evidence>
<dbReference type="Pfam" id="PF22458">
    <property type="entry name" value="RsmF-B_ferredox"/>
    <property type="match status" value="1"/>
</dbReference>
<dbReference type="CDD" id="cd02440">
    <property type="entry name" value="AdoMet_MTases"/>
    <property type="match status" value="1"/>
</dbReference>
<feature type="binding site" evidence="14">
    <location>
        <position position="299"/>
    </location>
    <ligand>
        <name>S-adenosyl-L-methionine</name>
        <dbReference type="ChEBI" id="CHEBI:59789"/>
    </ligand>
</feature>
<evidence type="ECO:0000259" key="15">
    <source>
        <dbReference type="PROSITE" id="PS51686"/>
    </source>
</evidence>
<evidence type="ECO:0000256" key="1">
    <source>
        <dbReference type="ARBA" id="ARBA00002724"/>
    </source>
</evidence>
<keyword evidence="7 14" id="KW-0489">Methyltransferase</keyword>
<evidence type="ECO:0000313" key="17">
    <source>
        <dbReference type="Proteomes" id="UP000528457"/>
    </source>
</evidence>
<dbReference type="RefSeq" id="WP_166852055.1">
    <property type="nucleotide sequence ID" value="NZ_JAAONY010000001.1"/>
</dbReference>
<keyword evidence="5" id="KW-0963">Cytoplasm</keyword>
<dbReference type="GO" id="GO:0003723">
    <property type="term" value="F:RNA binding"/>
    <property type="evidence" value="ECO:0007669"/>
    <property type="project" value="UniProtKB-UniRule"/>
</dbReference>
<dbReference type="EC" id="2.1.1.176" evidence="4"/>
<comment type="catalytic activity">
    <reaction evidence="13">
        <text>cytidine(967) in 16S rRNA + S-adenosyl-L-methionine = 5-methylcytidine(967) in 16S rRNA + S-adenosyl-L-homocysteine + H(+)</text>
        <dbReference type="Rhea" id="RHEA:42748"/>
        <dbReference type="Rhea" id="RHEA-COMP:10219"/>
        <dbReference type="Rhea" id="RHEA-COMP:10220"/>
        <dbReference type="ChEBI" id="CHEBI:15378"/>
        <dbReference type="ChEBI" id="CHEBI:57856"/>
        <dbReference type="ChEBI" id="CHEBI:59789"/>
        <dbReference type="ChEBI" id="CHEBI:74483"/>
        <dbReference type="ChEBI" id="CHEBI:82748"/>
        <dbReference type="EC" id="2.1.1.176"/>
    </reaction>
</comment>
<keyword evidence="10 14" id="KW-0694">RNA-binding</keyword>
<dbReference type="NCBIfam" id="TIGR00563">
    <property type="entry name" value="rsmB"/>
    <property type="match status" value="1"/>
</dbReference>